<protein>
    <submittedName>
        <fullName evidence="1">Uncharacterized protein</fullName>
    </submittedName>
</protein>
<name>A0A2T0SSI9_9PSEU</name>
<gene>
    <name evidence="1" type="ORF">CLV43_112312</name>
</gene>
<dbReference type="EMBL" id="PVTF01000012">
    <property type="protein sequence ID" value="PRY36382.1"/>
    <property type="molecule type" value="Genomic_DNA"/>
</dbReference>
<proteinExistence type="predicted"/>
<dbReference type="Proteomes" id="UP000239494">
    <property type="component" value="Unassembled WGS sequence"/>
</dbReference>
<evidence type="ECO:0000313" key="2">
    <source>
        <dbReference type="Proteomes" id="UP000239494"/>
    </source>
</evidence>
<keyword evidence="2" id="KW-1185">Reference proteome</keyword>
<organism evidence="1 2">
    <name type="scientific">Umezawaea tangerina</name>
    <dbReference type="NCBI Taxonomy" id="84725"/>
    <lineage>
        <taxon>Bacteria</taxon>
        <taxon>Bacillati</taxon>
        <taxon>Actinomycetota</taxon>
        <taxon>Actinomycetes</taxon>
        <taxon>Pseudonocardiales</taxon>
        <taxon>Pseudonocardiaceae</taxon>
        <taxon>Umezawaea</taxon>
    </lineage>
</organism>
<comment type="caution">
    <text evidence="1">The sequence shown here is derived from an EMBL/GenBank/DDBJ whole genome shotgun (WGS) entry which is preliminary data.</text>
</comment>
<dbReference type="AlphaFoldDB" id="A0A2T0SSI9"/>
<evidence type="ECO:0000313" key="1">
    <source>
        <dbReference type="EMBL" id="PRY36382.1"/>
    </source>
</evidence>
<accession>A0A2T0SSI9</accession>
<sequence length="137" mass="14814">MTMPDTVVRWASPTAWAEDVSLADVIVCTRDGEGRAAELCDWMLRTHPGAAVVLLAPVDVSESFTCFSWPDALHVAACSAHDWFSLGVEPPARQDLWLWCQGHRSRAAPCGRLCLVSIARQGVRQGLEAVPDRGGSG</sequence>
<reference evidence="1 2" key="1">
    <citation type="submission" date="2018-03" db="EMBL/GenBank/DDBJ databases">
        <title>Genomic Encyclopedia of Archaeal and Bacterial Type Strains, Phase II (KMG-II): from individual species to whole genera.</title>
        <authorList>
            <person name="Goeker M."/>
        </authorList>
    </citation>
    <scope>NUCLEOTIDE SEQUENCE [LARGE SCALE GENOMIC DNA]</scope>
    <source>
        <strain evidence="1 2">DSM 44720</strain>
    </source>
</reference>